<evidence type="ECO:0000313" key="1">
    <source>
        <dbReference type="EMBL" id="MBF6636889.1"/>
    </source>
</evidence>
<gene>
    <name evidence="2" type="ORF">BS639_04125</name>
    <name evidence="1" type="ORF">ITX54_09510</name>
</gene>
<protein>
    <submittedName>
        <fullName evidence="2">DUF4865 domain-containing protein</fullName>
    </submittedName>
    <submittedName>
        <fullName evidence="1">DUF4865 family protein</fullName>
    </submittedName>
</protein>
<reference evidence="1" key="3">
    <citation type="submission" date="2020-11" db="EMBL/GenBank/DDBJ databases">
        <authorList>
            <person name="Lee S.D."/>
        </authorList>
    </citation>
    <scope>NUCLEOTIDE SEQUENCE</scope>
    <source>
        <strain evidence="1">SAP-2</strain>
    </source>
</reference>
<sequence length="182" mass="20708">MLAMQYSFTLPADYDMAIIERRIAENGHRLDGFPGLLFKTYLYARQNCPLIGSKENVYAPFYLWQDADSMHQFLLGAGFEALTRAFGWPQVKVYPVLAASLADNIDQAKFATRQFEPIERYSSLTSLSDSPALDGALAQVVAWDTQNWQLIRISLWQTLRQKSDASRQNYQIGHISLPAQRP</sequence>
<proteinExistence type="predicted"/>
<dbReference type="Pfam" id="PF16157">
    <property type="entry name" value="DUF4865"/>
    <property type="match status" value="1"/>
</dbReference>
<dbReference type="EMBL" id="MRWD01000006">
    <property type="protein sequence ID" value="ORJ22582.1"/>
    <property type="molecule type" value="Genomic_DNA"/>
</dbReference>
<dbReference type="InterPro" id="IPR032349">
    <property type="entry name" value="DUF4865"/>
</dbReference>
<reference evidence="1" key="4">
    <citation type="submission" date="2022-09" db="EMBL/GenBank/DDBJ databases">
        <title>Rouxiella aceris sp. nov., isolated from tree sap and emended description of the genus Rhouxiella.</title>
        <authorList>
            <person name="Kim I.S."/>
        </authorList>
    </citation>
    <scope>NUCLEOTIDE SEQUENCE</scope>
    <source>
        <strain evidence="1">SAP-2</strain>
    </source>
</reference>
<organism evidence="1 4">
    <name type="scientific">Rouxiella silvae</name>
    <dbReference type="NCBI Taxonomy" id="1646373"/>
    <lineage>
        <taxon>Bacteria</taxon>
        <taxon>Pseudomonadati</taxon>
        <taxon>Pseudomonadota</taxon>
        <taxon>Gammaproteobacteria</taxon>
        <taxon>Enterobacterales</taxon>
        <taxon>Yersiniaceae</taxon>
        <taxon>Rouxiella</taxon>
    </lineage>
</organism>
<reference evidence="2" key="1">
    <citation type="submission" date="2016-12" db="EMBL/GenBank/DDBJ databases">
        <authorList>
            <person name="Le Fleche-Mateos A."/>
        </authorList>
    </citation>
    <scope>NUCLEOTIDE SEQUENCE</scope>
    <source>
        <strain evidence="2">213</strain>
    </source>
</reference>
<dbReference type="Proteomes" id="UP000192722">
    <property type="component" value="Unassembled WGS sequence"/>
</dbReference>
<dbReference type="EMBL" id="JADMKS010000003">
    <property type="protein sequence ID" value="MBF6636889.1"/>
    <property type="molecule type" value="Genomic_DNA"/>
</dbReference>
<accession>A0AA40X270</accession>
<comment type="caution">
    <text evidence="1">The sequence shown here is derived from an EMBL/GenBank/DDBJ whole genome shotgun (WGS) entry which is preliminary data.</text>
</comment>
<dbReference type="Proteomes" id="UP000705283">
    <property type="component" value="Unassembled WGS sequence"/>
</dbReference>
<evidence type="ECO:0000313" key="4">
    <source>
        <dbReference type="Proteomes" id="UP000705283"/>
    </source>
</evidence>
<name>A0AA40X270_9GAMM</name>
<reference evidence="2 3" key="2">
    <citation type="journal article" date="2017" name="Int. J. Syst. Evol. Microbiol.">
        <title>Rouxiella badensis sp. nov. and Rouxiella silvae sp. nov. isolated from peat bog soil in Germany and emendation of the genus description.</title>
        <authorList>
            <person name="Le Fleche-Mateos A."/>
            <person name="Kugler J.H."/>
            <person name="Hansen S.H."/>
            <person name="Syldatk C."/>
            <person name="Hausmann R."/>
            <person name="Lomprez F."/>
            <person name="Vandenbogaert M."/>
            <person name="Manuguerra J.C."/>
            <person name="Grimont P.A."/>
        </authorList>
    </citation>
    <scope>NUCLEOTIDE SEQUENCE [LARGE SCALE GENOMIC DNA]</scope>
    <source>
        <strain evidence="2 3">213</strain>
    </source>
</reference>
<dbReference type="RefSeq" id="WP_084982330.1">
    <property type="nucleotide sequence ID" value="NZ_CBCSCF010000011.1"/>
</dbReference>
<evidence type="ECO:0000313" key="2">
    <source>
        <dbReference type="EMBL" id="ORJ22582.1"/>
    </source>
</evidence>
<evidence type="ECO:0000313" key="3">
    <source>
        <dbReference type="Proteomes" id="UP000192722"/>
    </source>
</evidence>
<dbReference type="AlphaFoldDB" id="A0AA40X270"/>
<keyword evidence="3" id="KW-1185">Reference proteome</keyword>